<gene>
    <name evidence="1" type="ORF">E2C01_059271</name>
</gene>
<reference evidence="1 2" key="1">
    <citation type="submission" date="2019-05" db="EMBL/GenBank/DDBJ databases">
        <title>Another draft genome of Portunus trituberculatus and its Hox gene families provides insights of decapod evolution.</title>
        <authorList>
            <person name="Jeong J.-H."/>
            <person name="Song I."/>
            <person name="Kim S."/>
            <person name="Choi T."/>
            <person name="Kim D."/>
            <person name="Ryu S."/>
            <person name="Kim W."/>
        </authorList>
    </citation>
    <scope>NUCLEOTIDE SEQUENCE [LARGE SCALE GENOMIC DNA]</scope>
    <source>
        <tissue evidence="1">Muscle</tissue>
    </source>
</reference>
<proteinExistence type="predicted"/>
<sequence>MRCPRRGFEIRAAGGKKGDLRTKHYMPHLQSSFPNGIIVEVPSVWLTKTSKNFLTILKANITWFQEFWSNLYYQRIKTQN</sequence>
<organism evidence="1 2">
    <name type="scientific">Portunus trituberculatus</name>
    <name type="common">Swimming crab</name>
    <name type="synonym">Neptunus trituberculatus</name>
    <dbReference type="NCBI Taxonomy" id="210409"/>
    <lineage>
        <taxon>Eukaryota</taxon>
        <taxon>Metazoa</taxon>
        <taxon>Ecdysozoa</taxon>
        <taxon>Arthropoda</taxon>
        <taxon>Crustacea</taxon>
        <taxon>Multicrustacea</taxon>
        <taxon>Malacostraca</taxon>
        <taxon>Eumalacostraca</taxon>
        <taxon>Eucarida</taxon>
        <taxon>Decapoda</taxon>
        <taxon>Pleocyemata</taxon>
        <taxon>Brachyura</taxon>
        <taxon>Eubrachyura</taxon>
        <taxon>Portunoidea</taxon>
        <taxon>Portunidae</taxon>
        <taxon>Portuninae</taxon>
        <taxon>Portunus</taxon>
    </lineage>
</organism>
<evidence type="ECO:0000313" key="2">
    <source>
        <dbReference type="Proteomes" id="UP000324222"/>
    </source>
</evidence>
<dbReference type="Proteomes" id="UP000324222">
    <property type="component" value="Unassembled WGS sequence"/>
</dbReference>
<keyword evidence="2" id="KW-1185">Reference proteome</keyword>
<evidence type="ECO:0000313" key="1">
    <source>
        <dbReference type="EMBL" id="MPC65142.1"/>
    </source>
</evidence>
<name>A0A5B7H232_PORTR</name>
<dbReference type="EMBL" id="VSRR010022979">
    <property type="protein sequence ID" value="MPC65142.1"/>
    <property type="molecule type" value="Genomic_DNA"/>
</dbReference>
<dbReference type="AlphaFoldDB" id="A0A5B7H232"/>
<protein>
    <submittedName>
        <fullName evidence="1">Uncharacterized protein</fullName>
    </submittedName>
</protein>
<accession>A0A5B7H232</accession>
<comment type="caution">
    <text evidence="1">The sequence shown here is derived from an EMBL/GenBank/DDBJ whole genome shotgun (WGS) entry which is preliminary data.</text>
</comment>